<dbReference type="AlphaFoldDB" id="A0A1C1CIN6"/>
<dbReference type="VEuPathDB" id="FungiDB:G647_08471"/>
<evidence type="ECO:0000256" key="4">
    <source>
        <dbReference type="ARBA" id="ARBA00023043"/>
    </source>
</evidence>
<dbReference type="eggNOG" id="ENOG502RZ7A">
    <property type="taxonomic scope" value="Eukaryota"/>
</dbReference>
<comment type="subcellular location">
    <subcellularLocation>
        <location evidence="1">Nucleus</location>
    </subcellularLocation>
</comment>
<feature type="compositionally biased region" description="Acidic residues" evidence="7">
    <location>
        <begin position="1"/>
        <end position="11"/>
    </location>
</feature>
<proteinExistence type="predicted"/>
<organism evidence="8 9">
    <name type="scientific">Cladophialophora carrionii</name>
    <dbReference type="NCBI Taxonomy" id="86049"/>
    <lineage>
        <taxon>Eukaryota</taxon>
        <taxon>Fungi</taxon>
        <taxon>Dikarya</taxon>
        <taxon>Ascomycota</taxon>
        <taxon>Pezizomycotina</taxon>
        <taxon>Eurotiomycetes</taxon>
        <taxon>Chaetothyriomycetidae</taxon>
        <taxon>Chaetothyriales</taxon>
        <taxon>Herpotrichiellaceae</taxon>
        <taxon>Cladophialophora</taxon>
    </lineage>
</organism>
<comment type="caution">
    <text evidence="8">The sequence shown here is derived from an EMBL/GenBank/DDBJ whole genome shotgun (WGS) entry which is preliminary data.</text>
</comment>
<feature type="compositionally biased region" description="Basic residues" evidence="7">
    <location>
        <begin position="41"/>
        <end position="63"/>
    </location>
</feature>
<dbReference type="VEuPathDB" id="FungiDB:CLCR_04243"/>
<dbReference type="InterPro" id="IPR038753">
    <property type="entry name" value="NFKBIL1"/>
</dbReference>
<dbReference type="OrthoDB" id="412109at2759"/>
<feature type="region of interest" description="Disordered" evidence="7">
    <location>
        <begin position="1"/>
        <end position="91"/>
    </location>
</feature>
<evidence type="ECO:0000313" key="9">
    <source>
        <dbReference type="Proteomes" id="UP000094526"/>
    </source>
</evidence>
<evidence type="ECO:0000313" key="8">
    <source>
        <dbReference type="EMBL" id="OCT48327.1"/>
    </source>
</evidence>
<evidence type="ECO:0000256" key="6">
    <source>
        <dbReference type="SAM" id="Coils"/>
    </source>
</evidence>
<evidence type="ECO:0000256" key="2">
    <source>
        <dbReference type="ARBA" id="ARBA00022553"/>
    </source>
</evidence>
<dbReference type="PANTHER" id="PTHR15263:SF1">
    <property type="entry name" value="NF-KAPPA-B INHIBITOR-LIKE PROTEIN 1"/>
    <property type="match status" value="1"/>
</dbReference>
<keyword evidence="5" id="KW-0539">Nucleus</keyword>
<name>A0A1C1CIN6_9EURO</name>
<keyword evidence="4" id="KW-0040">ANK repeat</keyword>
<evidence type="ECO:0000256" key="3">
    <source>
        <dbReference type="ARBA" id="ARBA00022737"/>
    </source>
</evidence>
<keyword evidence="3" id="KW-0677">Repeat</keyword>
<dbReference type="PANTHER" id="PTHR15263">
    <property type="entry name" value="I-KAPPA-B-LIKE PROTEIN IKBL"/>
    <property type="match status" value="1"/>
</dbReference>
<dbReference type="Proteomes" id="UP000094526">
    <property type="component" value="Unassembled WGS sequence"/>
</dbReference>
<keyword evidence="9" id="KW-1185">Reference proteome</keyword>
<dbReference type="EMBL" id="LGRB01000012">
    <property type="protein sequence ID" value="OCT48327.1"/>
    <property type="molecule type" value="Genomic_DNA"/>
</dbReference>
<evidence type="ECO:0000256" key="1">
    <source>
        <dbReference type="ARBA" id="ARBA00004123"/>
    </source>
</evidence>
<dbReference type="GO" id="GO:0005634">
    <property type="term" value="C:nucleus"/>
    <property type="evidence" value="ECO:0007669"/>
    <property type="project" value="UniProtKB-SubCell"/>
</dbReference>
<feature type="compositionally biased region" description="Basic and acidic residues" evidence="7">
    <location>
        <begin position="64"/>
        <end position="76"/>
    </location>
</feature>
<gene>
    <name evidence="8" type="ORF">CLCR_04243</name>
</gene>
<dbReference type="GO" id="GO:0043124">
    <property type="term" value="P:negative regulation of canonical NF-kappaB signal transduction"/>
    <property type="evidence" value="ECO:0007669"/>
    <property type="project" value="InterPro"/>
</dbReference>
<keyword evidence="6" id="KW-0175">Coiled coil</keyword>
<reference evidence="9" key="1">
    <citation type="submission" date="2015-07" db="EMBL/GenBank/DDBJ databases">
        <authorList>
            <person name="Teixeira M.M."/>
            <person name="Souza R.C."/>
            <person name="Almeida L.G."/>
            <person name="Vicente V.A."/>
            <person name="de Hoog S."/>
            <person name="Bocca A.L."/>
            <person name="de Almeida S.R."/>
            <person name="Vasconcelos A.T."/>
            <person name="Felipe M.S."/>
        </authorList>
    </citation>
    <scope>NUCLEOTIDE SEQUENCE [LARGE SCALE GENOMIC DNA]</scope>
    <source>
        <strain evidence="9">KSF</strain>
    </source>
</reference>
<feature type="coiled-coil region" evidence="6">
    <location>
        <begin position="150"/>
        <end position="180"/>
    </location>
</feature>
<evidence type="ECO:0000256" key="5">
    <source>
        <dbReference type="ARBA" id="ARBA00023242"/>
    </source>
</evidence>
<sequence>MPSEAATDEPVVEPGPADERSKRFRFKSKSEDDHRSEASSRSHKRRKHHHSSHGDRKRQRSSRHSHDANHAQDYDSSHLPPDQAFRESLFDAMGDDEGAAFWENVYGQPIHSYPNTYRDEETGELERMTDEEYAQFVRRKMWEKSWEGIEAAKEEKRKECEREKRRIREEETRRERARQARHGDCIFDIEIENSLRRGEKRKDRRRWQRLWEDYLRRWEDLQSLAQNQQKSGEDAEQVFLRDKIAWPVETGKRKDVVREEIESFVKKGTSGYEAVDGTDPFAHAIKTERVRWHPDKIQQRYGFMDIDENTLQGVTAAFQVFDDIWNEIRNRAT</sequence>
<evidence type="ECO:0000256" key="7">
    <source>
        <dbReference type="SAM" id="MobiDB-lite"/>
    </source>
</evidence>
<protein>
    <submittedName>
        <fullName evidence="8">Uncharacterized protein</fullName>
    </submittedName>
</protein>
<accession>A0A1C1CIN6</accession>
<keyword evidence="2" id="KW-0597">Phosphoprotein</keyword>
<feature type="compositionally biased region" description="Basic and acidic residues" evidence="7">
    <location>
        <begin position="28"/>
        <end position="40"/>
    </location>
</feature>